<dbReference type="GO" id="GO:0004190">
    <property type="term" value="F:aspartic-type endopeptidase activity"/>
    <property type="evidence" value="ECO:0007669"/>
    <property type="project" value="UniProtKB-EC"/>
</dbReference>
<evidence type="ECO:0000256" key="7">
    <source>
        <dbReference type="ARBA" id="ARBA00022679"/>
    </source>
</evidence>
<evidence type="ECO:0000256" key="9">
    <source>
        <dbReference type="ARBA" id="ARBA00022692"/>
    </source>
</evidence>
<dbReference type="InterPro" id="IPR050882">
    <property type="entry name" value="Prepilin_peptidase/N-MTase"/>
</dbReference>
<evidence type="ECO:0000259" key="20">
    <source>
        <dbReference type="Pfam" id="PF01478"/>
    </source>
</evidence>
<keyword evidence="8" id="KW-0949">S-adenosyl-L-methionine</keyword>
<evidence type="ECO:0000256" key="10">
    <source>
        <dbReference type="ARBA" id="ARBA00022801"/>
    </source>
</evidence>
<sequence length="314" mass="33386">MSGLPLDLLLSPWALALLGLCIGSFLNVVIHRLPLMLERQWWGDVAHQLGDTDSWHRVFGSKAKPPAAQHQAAAALAQSIEALPPLGIARPRSRCPACGHAIRWHENLPVLGWLRLKGRCSACGSRIPARYPVIEGATALLFAAIGWRFGAQPAALLWCAVAAVLVALAAIDWDTTVLPDALTLPLLWAGLVAAALGWTLPPPDALQTALGGAAAGYLSLWSVYWLFKLTTGKEGMGYGDFKLLAALGAWLGWQAIVPILLMSSVLGAVVGIGMKMRSSLREGRYVPFGPFLAGAGLVVMLAGTRTVLGWIGWA</sequence>
<dbReference type="PRINTS" id="PR00864">
    <property type="entry name" value="PREPILNPTASE"/>
</dbReference>
<evidence type="ECO:0000256" key="11">
    <source>
        <dbReference type="ARBA" id="ARBA00022989"/>
    </source>
</evidence>
<evidence type="ECO:0000256" key="13">
    <source>
        <dbReference type="ARBA" id="ARBA00023268"/>
    </source>
</evidence>
<dbReference type="GO" id="GO:0005886">
    <property type="term" value="C:plasma membrane"/>
    <property type="evidence" value="ECO:0007669"/>
    <property type="project" value="UniProtKB-SubCell"/>
</dbReference>
<dbReference type="InterPro" id="IPR014032">
    <property type="entry name" value="Peptidase_A24A_bac"/>
</dbReference>
<keyword evidence="5 18" id="KW-0489">Methyltransferase</keyword>
<proteinExistence type="inferred from homology"/>
<evidence type="ECO:0000313" key="22">
    <source>
        <dbReference type="EMBL" id="MEF7614837.1"/>
    </source>
</evidence>
<protein>
    <recommendedName>
        <fullName evidence="16 18">Prepilin leader peptidase/N-methyltransferase</fullName>
        <ecNumber evidence="18">2.1.1.-</ecNumber>
        <ecNumber evidence="15 18">3.4.23.43</ecNumber>
    </recommendedName>
</protein>
<feature type="transmembrane region" description="Helical" evidence="19">
    <location>
        <begin position="154"/>
        <end position="171"/>
    </location>
</feature>
<comment type="similarity">
    <text evidence="2 17">Belongs to the peptidase A24 family.</text>
</comment>
<dbReference type="InterPro" id="IPR000045">
    <property type="entry name" value="Prepilin_IV_endopep_pep"/>
</dbReference>
<keyword evidence="4" id="KW-0997">Cell inner membrane</keyword>
<keyword evidence="23" id="KW-1185">Reference proteome</keyword>
<evidence type="ECO:0000256" key="1">
    <source>
        <dbReference type="ARBA" id="ARBA00004429"/>
    </source>
</evidence>
<evidence type="ECO:0000256" key="18">
    <source>
        <dbReference type="RuleBase" id="RU003794"/>
    </source>
</evidence>
<dbReference type="Gene3D" id="1.20.120.1220">
    <property type="match status" value="1"/>
</dbReference>
<evidence type="ECO:0000256" key="8">
    <source>
        <dbReference type="ARBA" id="ARBA00022691"/>
    </source>
</evidence>
<evidence type="ECO:0000256" key="6">
    <source>
        <dbReference type="ARBA" id="ARBA00022670"/>
    </source>
</evidence>
<evidence type="ECO:0000256" key="3">
    <source>
        <dbReference type="ARBA" id="ARBA00022475"/>
    </source>
</evidence>
<evidence type="ECO:0000256" key="17">
    <source>
        <dbReference type="RuleBase" id="RU003793"/>
    </source>
</evidence>
<feature type="transmembrane region" description="Helical" evidence="19">
    <location>
        <begin position="291"/>
        <end position="313"/>
    </location>
</feature>
<dbReference type="PANTHER" id="PTHR30487:SF0">
    <property type="entry name" value="PREPILIN LEADER PEPTIDASE_N-METHYLTRANSFERASE-RELATED"/>
    <property type="match status" value="1"/>
</dbReference>
<keyword evidence="3" id="KW-1003">Cell membrane</keyword>
<dbReference type="InterPro" id="IPR010627">
    <property type="entry name" value="Prepilin_pept_A24_N"/>
</dbReference>
<comment type="caution">
    <text evidence="22">The sequence shown here is derived from an EMBL/GenBank/DDBJ whole genome shotgun (WGS) entry which is preliminary data.</text>
</comment>
<accession>A0AAW9QHG8</accession>
<dbReference type="GO" id="GO:0006465">
    <property type="term" value="P:signal peptide processing"/>
    <property type="evidence" value="ECO:0007669"/>
    <property type="project" value="TreeGrafter"/>
</dbReference>
<organism evidence="22 23">
    <name type="scientific">Aquincola agrisoli</name>
    <dbReference type="NCBI Taxonomy" id="3119538"/>
    <lineage>
        <taxon>Bacteria</taxon>
        <taxon>Pseudomonadati</taxon>
        <taxon>Pseudomonadota</taxon>
        <taxon>Betaproteobacteria</taxon>
        <taxon>Burkholderiales</taxon>
        <taxon>Sphaerotilaceae</taxon>
        <taxon>Aquincola</taxon>
    </lineage>
</organism>
<dbReference type="AlphaFoldDB" id="A0AAW9QHG8"/>
<dbReference type="Proteomes" id="UP001336250">
    <property type="component" value="Unassembled WGS sequence"/>
</dbReference>
<dbReference type="Pfam" id="PF01478">
    <property type="entry name" value="Peptidase_A24"/>
    <property type="match status" value="1"/>
</dbReference>
<evidence type="ECO:0000256" key="12">
    <source>
        <dbReference type="ARBA" id="ARBA00023136"/>
    </source>
</evidence>
<gene>
    <name evidence="22" type="ORF">V4F39_13020</name>
</gene>
<comment type="function">
    <text evidence="18">Plays an essential role in type IV pili and type II pseudopili formation by proteolytically removing the leader sequence from substrate proteins and subsequently monomethylating the alpha-amino group of the newly exposed N-terminal phenylalanine.</text>
</comment>
<evidence type="ECO:0000256" key="2">
    <source>
        <dbReference type="ARBA" id="ARBA00005801"/>
    </source>
</evidence>
<dbReference type="RefSeq" id="WP_332290556.1">
    <property type="nucleotide sequence ID" value="NZ_JAZIBG010000028.1"/>
</dbReference>
<comment type="catalytic activity">
    <reaction evidence="14 18">
        <text>Typically cleaves a -Gly-|-Phe- bond to release an N-terminal, basic peptide of 5-8 residues from type IV prepilin, and then N-methylates the new N-terminal amino group, the methyl donor being S-adenosyl-L-methionine.</text>
        <dbReference type="EC" id="3.4.23.43"/>
    </reaction>
</comment>
<keyword evidence="13 18" id="KW-0511">Multifunctional enzyme</keyword>
<dbReference type="FunFam" id="1.20.120.1220:FF:000001">
    <property type="entry name" value="Type 4 prepilin-like proteins leader peptide-processing enzyme"/>
    <property type="match status" value="1"/>
</dbReference>
<comment type="subcellular location">
    <subcellularLocation>
        <location evidence="1">Cell inner membrane</location>
        <topology evidence="1">Multi-pass membrane protein</topology>
    </subcellularLocation>
    <subcellularLocation>
        <location evidence="18">Cell membrane</location>
        <topology evidence="18">Multi-pass membrane protein</topology>
    </subcellularLocation>
</comment>
<feature type="transmembrane region" description="Helical" evidence="19">
    <location>
        <begin position="247"/>
        <end position="270"/>
    </location>
</feature>
<evidence type="ECO:0000259" key="21">
    <source>
        <dbReference type="Pfam" id="PF06750"/>
    </source>
</evidence>
<keyword evidence="10 18" id="KW-0378">Hydrolase</keyword>
<feature type="transmembrane region" description="Helical" evidence="19">
    <location>
        <begin position="183"/>
        <end position="201"/>
    </location>
</feature>
<name>A0AAW9QHG8_9BURK</name>
<reference evidence="22 23" key="1">
    <citation type="submission" date="2024-02" db="EMBL/GenBank/DDBJ databases">
        <title>Genome sequence of Aquincola sp. MAHUQ-54.</title>
        <authorList>
            <person name="Huq M.A."/>
        </authorList>
    </citation>
    <scope>NUCLEOTIDE SEQUENCE [LARGE SCALE GENOMIC DNA]</scope>
    <source>
        <strain evidence="22 23">MAHUQ-54</strain>
    </source>
</reference>
<feature type="domain" description="Prepilin peptidase A24 N-terminal" evidence="21">
    <location>
        <begin position="17"/>
        <end position="149"/>
    </location>
</feature>
<evidence type="ECO:0000256" key="19">
    <source>
        <dbReference type="SAM" id="Phobius"/>
    </source>
</evidence>
<keyword evidence="12 19" id="KW-0472">Membrane</keyword>
<evidence type="ECO:0000313" key="23">
    <source>
        <dbReference type="Proteomes" id="UP001336250"/>
    </source>
</evidence>
<evidence type="ECO:0000256" key="14">
    <source>
        <dbReference type="ARBA" id="ARBA00050401"/>
    </source>
</evidence>
<keyword evidence="7 18" id="KW-0808">Transferase</keyword>
<dbReference type="GO" id="GO:0032259">
    <property type="term" value="P:methylation"/>
    <property type="evidence" value="ECO:0007669"/>
    <property type="project" value="UniProtKB-KW"/>
</dbReference>
<dbReference type="EMBL" id="JAZIBG010000028">
    <property type="protein sequence ID" value="MEF7614837.1"/>
    <property type="molecule type" value="Genomic_DNA"/>
</dbReference>
<dbReference type="EC" id="2.1.1.-" evidence="18"/>
<dbReference type="PANTHER" id="PTHR30487">
    <property type="entry name" value="TYPE 4 PREPILIN-LIKE PROTEINS LEADER PEPTIDE-PROCESSING ENZYME"/>
    <property type="match status" value="1"/>
</dbReference>
<evidence type="ECO:0000256" key="16">
    <source>
        <dbReference type="ARBA" id="ARBA00071870"/>
    </source>
</evidence>
<feature type="domain" description="Prepilin type IV endopeptidase peptidase" evidence="20">
    <location>
        <begin position="160"/>
        <end position="272"/>
    </location>
</feature>
<keyword evidence="11 19" id="KW-1133">Transmembrane helix</keyword>
<keyword evidence="9 18" id="KW-0812">Transmembrane</keyword>
<evidence type="ECO:0000256" key="4">
    <source>
        <dbReference type="ARBA" id="ARBA00022519"/>
    </source>
</evidence>
<evidence type="ECO:0000256" key="5">
    <source>
        <dbReference type="ARBA" id="ARBA00022603"/>
    </source>
</evidence>
<feature type="transmembrane region" description="Helical" evidence="19">
    <location>
        <begin position="208"/>
        <end position="227"/>
    </location>
</feature>
<keyword evidence="6 18" id="KW-0645">Protease</keyword>
<dbReference type="GO" id="GO:0008168">
    <property type="term" value="F:methyltransferase activity"/>
    <property type="evidence" value="ECO:0007669"/>
    <property type="project" value="UniProtKB-KW"/>
</dbReference>
<evidence type="ECO:0000256" key="15">
    <source>
        <dbReference type="ARBA" id="ARBA00067082"/>
    </source>
</evidence>
<feature type="transmembrane region" description="Helical" evidence="19">
    <location>
        <begin position="12"/>
        <end position="30"/>
    </location>
</feature>
<dbReference type="Pfam" id="PF06750">
    <property type="entry name" value="A24_N_bact"/>
    <property type="match status" value="1"/>
</dbReference>
<dbReference type="EC" id="3.4.23.43" evidence="15 18"/>